<evidence type="ECO:0000259" key="2">
    <source>
        <dbReference type="Pfam" id="PF18885"/>
    </source>
</evidence>
<feature type="chain" id="PRO_5002149373" description="DUF5648 domain-containing protein" evidence="1">
    <location>
        <begin position="26"/>
        <end position="165"/>
    </location>
</feature>
<proteinExistence type="predicted"/>
<reference evidence="3 4" key="1">
    <citation type="submission" date="2014-12" db="EMBL/GenBank/DDBJ databases">
        <title>Draft Genome Sequence of Pseudoalteromonas luteoviolacea HI1.</title>
        <authorList>
            <person name="Asahina A.Y."/>
            <person name="Hadfield M.G."/>
        </authorList>
    </citation>
    <scope>NUCLEOTIDE SEQUENCE [LARGE SCALE GENOMIC DNA]</scope>
    <source>
        <strain evidence="3 4">HI1</strain>
    </source>
</reference>
<feature type="domain" description="DUF5648" evidence="2">
    <location>
        <begin position="30"/>
        <end position="164"/>
    </location>
</feature>
<evidence type="ECO:0000256" key="1">
    <source>
        <dbReference type="SAM" id="SignalP"/>
    </source>
</evidence>
<gene>
    <name evidence="3" type="ORF">JF50_09245</name>
</gene>
<dbReference type="EMBL" id="JWIC01000005">
    <property type="protein sequence ID" value="KID57384.1"/>
    <property type="molecule type" value="Genomic_DNA"/>
</dbReference>
<dbReference type="AlphaFoldDB" id="A0A0C1MK10"/>
<keyword evidence="1" id="KW-0732">Signal</keyword>
<feature type="signal peptide" evidence="1">
    <location>
        <begin position="1"/>
        <end position="25"/>
    </location>
</feature>
<dbReference type="InterPro" id="IPR043708">
    <property type="entry name" value="DUF5648"/>
</dbReference>
<comment type="caution">
    <text evidence="3">The sequence shown here is derived from an EMBL/GenBank/DDBJ whole genome shotgun (WGS) entry which is preliminary data.</text>
</comment>
<name>A0A0C1MK10_9GAMM</name>
<organism evidence="3 4">
    <name type="scientific">Pseudoalteromonas luteoviolacea</name>
    <dbReference type="NCBI Taxonomy" id="43657"/>
    <lineage>
        <taxon>Bacteria</taxon>
        <taxon>Pseudomonadati</taxon>
        <taxon>Pseudomonadota</taxon>
        <taxon>Gammaproteobacteria</taxon>
        <taxon>Alteromonadales</taxon>
        <taxon>Pseudoalteromonadaceae</taxon>
        <taxon>Pseudoalteromonas</taxon>
    </lineage>
</organism>
<evidence type="ECO:0000313" key="3">
    <source>
        <dbReference type="EMBL" id="KID57384.1"/>
    </source>
</evidence>
<dbReference type="Pfam" id="PF18885">
    <property type="entry name" value="DUF5648"/>
    <property type="match status" value="1"/>
</dbReference>
<dbReference type="Proteomes" id="UP000031327">
    <property type="component" value="Unassembled WGS sequence"/>
</dbReference>
<dbReference type="OrthoDB" id="6315197at2"/>
<evidence type="ECO:0000313" key="4">
    <source>
        <dbReference type="Proteomes" id="UP000031327"/>
    </source>
</evidence>
<accession>A0A0C1MK10</accession>
<sequence>MERKTKKVALLLSALLATTSLSTLAADKTLYRAYKHGNHFYTTNVTEMINAVGSGGYTYEGPAVILVSYDDSDANKAFYRMHNPNAGPGGNHFYTSDNLEALNVKALGYEYEGTEGYTTRSQAKTIYRGFNSELVNHFYTADVVEMLNATSSGGYVYEKEEGYGK</sequence>
<protein>
    <recommendedName>
        <fullName evidence="2">DUF5648 domain-containing protein</fullName>
    </recommendedName>
</protein>
<dbReference type="RefSeq" id="WP_039609155.1">
    <property type="nucleotide sequence ID" value="NZ_JWIC01000005.1"/>
</dbReference>